<comment type="caution">
    <text evidence="1">The sequence shown here is derived from an EMBL/GenBank/DDBJ whole genome shotgun (WGS) entry which is preliminary data.</text>
</comment>
<reference evidence="1 2" key="1">
    <citation type="journal article" date="2019" name="Sci. Data">
        <title>Hybrid genome assembly and annotation of Danionella translucida.</title>
        <authorList>
            <person name="Kadobianskyi M."/>
            <person name="Schulze L."/>
            <person name="Schuelke M."/>
            <person name="Judkewitz B."/>
        </authorList>
    </citation>
    <scope>NUCLEOTIDE SEQUENCE [LARGE SCALE GENOMIC DNA]</scope>
    <source>
        <strain evidence="1 2">Bolton</strain>
    </source>
</reference>
<dbReference type="AlphaFoldDB" id="A0A553NKV4"/>
<accession>A0A553NKV4</accession>
<dbReference type="Proteomes" id="UP000316079">
    <property type="component" value="Unassembled WGS sequence"/>
</dbReference>
<dbReference type="EMBL" id="SRMA01026866">
    <property type="protein sequence ID" value="TRY66075.1"/>
    <property type="molecule type" value="Genomic_DNA"/>
</dbReference>
<name>A0A553NKV4_9TELE</name>
<evidence type="ECO:0000313" key="1">
    <source>
        <dbReference type="EMBL" id="TRY66075.1"/>
    </source>
</evidence>
<gene>
    <name evidence="1" type="ORF">DNTS_034684</name>
</gene>
<dbReference type="OrthoDB" id="10020990at2759"/>
<proteinExistence type="predicted"/>
<keyword evidence="2" id="KW-1185">Reference proteome</keyword>
<organism evidence="1 2">
    <name type="scientific">Danionella cerebrum</name>
    <dbReference type="NCBI Taxonomy" id="2873325"/>
    <lineage>
        <taxon>Eukaryota</taxon>
        <taxon>Metazoa</taxon>
        <taxon>Chordata</taxon>
        <taxon>Craniata</taxon>
        <taxon>Vertebrata</taxon>
        <taxon>Euteleostomi</taxon>
        <taxon>Actinopterygii</taxon>
        <taxon>Neopterygii</taxon>
        <taxon>Teleostei</taxon>
        <taxon>Ostariophysi</taxon>
        <taxon>Cypriniformes</taxon>
        <taxon>Danionidae</taxon>
        <taxon>Danioninae</taxon>
        <taxon>Danionella</taxon>
    </lineage>
</organism>
<protein>
    <submittedName>
        <fullName evidence="1">Uncharacterized protein</fullName>
    </submittedName>
</protein>
<evidence type="ECO:0000313" key="2">
    <source>
        <dbReference type="Proteomes" id="UP000316079"/>
    </source>
</evidence>
<sequence>MNAVSTDYVTGYSNGRCVMTSHRHTKIVNAGEQIDSGRLTAVKVEFIKEEIEEVKIEETFAIKDEEVNTEEASSVKDELKIEETFRIKDEEMNAEETFQVKDEERSPRFMKIRSSTFRHIAITPSMKCVGCQTGPPPVLVTTGTQLSLPKLTPSFKSAGVQTDMECEMVDIKIEPIKKKTKKRQC</sequence>